<comment type="caution">
    <text evidence="2">The sequence shown here is derived from an EMBL/GenBank/DDBJ whole genome shotgun (WGS) entry which is preliminary data.</text>
</comment>
<keyword evidence="3" id="KW-1185">Reference proteome</keyword>
<sequence length="429" mass="49479">METLNNDNEEVDRSISFPLDIISVILTRLPVKTLLQFRSVSKQWLSLISSPSFTQHHHHRPTSLLITAYDSSTRHRHILSVPRATLSISRASRANETTPRAAVRVTHLMTLHDAPSTRRETTELEHLHGLVLLTSGNGFIENDFAFVINPSTRKYVKLNAPGSVSVYEYGRVHICYFFGYDEVRNEHKVLNIRMLDIKSLKPFKPSSVEIMLFELGTLEWRKIDVEIPVDISGEDWYIGIKSSVCVNSVIHLMLESRNEILAFDLRREIFEIIKIPNEALPIEYSSSYDCKGMRTLKFNQPFLMKVNGFLGVLCHDRVVESNEMDIWMLKDYEDRVWVKETIVFGESWVDLEGPFPSDCVNVDEIAFAPIRVSRNFIRVPIYDMKTRSFNSVKYFLGEKFLRAKTVEFKQIMSYVESMLPLEMNATTAS</sequence>
<proteinExistence type="predicted"/>
<dbReference type="SMART" id="SM00256">
    <property type="entry name" value="FBOX"/>
    <property type="match status" value="1"/>
</dbReference>
<protein>
    <submittedName>
        <fullName evidence="2">F-box domain-containing protein</fullName>
    </submittedName>
</protein>
<dbReference type="NCBIfam" id="TIGR01640">
    <property type="entry name" value="F_box_assoc_1"/>
    <property type="match status" value="1"/>
</dbReference>
<evidence type="ECO:0000313" key="2">
    <source>
        <dbReference type="EMBL" id="PWA48693.1"/>
    </source>
</evidence>
<reference evidence="2 3" key="1">
    <citation type="journal article" date="2018" name="Mol. Plant">
        <title>The genome of Artemisia annua provides insight into the evolution of Asteraceae family and artemisinin biosynthesis.</title>
        <authorList>
            <person name="Shen Q."/>
            <person name="Zhang L."/>
            <person name="Liao Z."/>
            <person name="Wang S."/>
            <person name="Yan T."/>
            <person name="Shi P."/>
            <person name="Liu M."/>
            <person name="Fu X."/>
            <person name="Pan Q."/>
            <person name="Wang Y."/>
            <person name="Lv Z."/>
            <person name="Lu X."/>
            <person name="Zhang F."/>
            <person name="Jiang W."/>
            <person name="Ma Y."/>
            <person name="Chen M."/>
            <person name="Hao X."/>
            <person name="Li L."/>
            <person name="Tang Y."/>
            <person name="Lv G."/>
            <person name="Zhou Y."/>
            <person name="Sun X."/>
            <person name="Brodelius P.E."/>
            <person name="Rose J.K.C."/>
            <person name="Tang K."/>
        </authorList>
    </citation>
    <scope>NUCLEOTIDE SEQUENCE [LARGE SCALE GENOMIC DNA]</scope>
    <source>
        <strain evidence="3">cv. Huhao1</strain>
        <tissue evidence="2">Leaf</tissue>
    </source>
</reference>
<dbReference type="CDD" id="cd22157">
    <property type="entry name" value="F-box_AtFBW1-like"/>
    <property type="match status" value="1"/>
</dbReference>
<gene>
    <name evidence="2" type="ORF">CTI12_AA487380</name>
</gene>
<dbReference type="EMBL" id="PKPP01009256">
    <property type="protein sequence ID" value="PWA48693.1"/>
    <property type="molecule type" value="Genomic_DNA"/>
</dbReference>
<dbReference type="AlphaFoldDB" id="A0A2U1LI68"/>
<dbReference type="PROSITE" id="PS50181">
    <property type="entry name" value="FBOX"/>
    <property type="match status" value="1"/>
</dbReference>
<evidence type="ECO:0000259" key="1">
    <source>
        <dbReference type="PROSITE" id="PS50181"/>
    </source>
</evidence>
<dbReference type="InterPro" id="IPR013187">
    <property type="entry name" value="F-box-assoc_dom_typ3"/>
</dbReference>
<accession>A0A2U1LI68</accession>
<dbReference type="InterPro" id="IPR001810">
    <property type="entry name" value="F-box_dom"/>
</dbReference>
<organism evidence="2 3">
    <name type="scientific">Artemisia annua</name>
    <name type="common">Sweet wormwood</name>
    <dbReference type="NCBI Taxonomy" id="35608"/>
    <lineage>
        <taxon>Eukaryota</taxon>
        <taxon>Viridiplantae</taxon>
        <taxon>Streptophyta</taxon>
        <taxon>Embryophyta</taxon>
        <taxon>Tracheophyta</taxon>
        <taxon>Spermatophyta</taxon>
        <taxon>Magnoliopsida</taxon>
        <taxon>eudicotyledons</taxon>
        <taxon>Gunneridae</taxon>
        <taxon>Pentapetalae</taxon>
        <taxon>asterids</taxon>
        <taxon>campanulids</taxon>
        <taxon>Asterales</taxon>
        <taxon>Asteraceae</taxon>
        <taxon>Asteroideae</taxon>
        <taxon>Anthemideae</taxon>
        <taxon>Artemisiinae</taxon>
        <taxon>Artemisia</taxon>
    </lineage>
</organism>
<dbReference type="Gene3D" id="1.20.1280.50">
    <property type="match status" value="1"/>
</dbReference>
<feature type="domain" description="F-box" evidence="1">
    <location>
        <begin position="11"/>
        <end position="57"/>
    </location>
</feature>
<dbReference type="InterPro" id="IPR036047">
    <property type="entry name" value="F-box-like_dom_sf"/>
</dbReference>
<evidence type="ECO:0000313" key="3">
    <source>
        <dbReference type="Proteomes" id="UP000245207"/>
    </source>
</evidence>
<dbReference type="OrthoDB" id="687122at2759"/>
<dbReference type="PANTHER" id="PTHR31111">
    <property type="entry name" value="BNAA05G37150D PROTEIN-RELATED"/>
    <property type="match status" value="1"/>
</dbReference>
<dbReference type="InterPro" id="IPR017451">
    <property type="entry name" value="F-box-assoc_interact_dom"/>
</dbReference>
<dbReference type="PANTHER" id="PTHR31111:SF125">
    <property type="entry name" value="F-BOX PROTEIN CPR30-LIKE"/>
    <property type="match status" value="1"/>
</dbReference>
<dbReference type="SUPFAM" id="SSF81383">
    <property type="entry name" value="F-box domain"/>
    <property type="match status" value="1"/>
</dbReference>
<name>A0A2U1LI68_ARTAN</name>
<dbReference type="Pfam" id="PF08268">
    <property type="entry name" value="FBA_3"/>
    <property type="match status" value="1"/>
</dbReference>
<dbReference type="Pfam" id="PF00646">
    <property type="entry name" value="F-box"/>
    <property type="match status" value="1"/>
</dbReference>
<dbReference type="Proteomes" id="UP000245207">
    <property type="component" value="Unassembled WGS sequence"/>
</dbReference>